<dbReference type="PANTHER" id="PTHR12794:SF0">
    <property type="entry name" value="GEM-ASSOCIATED PROTEIN 2"/>
    <property type="match status" value="1"/>
</dbReference>
<dbReference type="GO" id="GO:0005634">
    <property type="term" value="C:nucleus"/>
    <property type="evidence" value="ECO:0007669"/>
    <property type="project" value="TreeGrafter"/>
</dbReference>
<proteinExistence type="inferred from homology"/>
<feature type="region of interest" description="Disordered" evidence="2">
    <location>
        <begin position="361"/>
        <end position="389"/>
    </location>
</feature>
<evidence type="ECO:0000313" key="4">
    <source>
        <dbReference type="Proteomes" id="UP000235786"/>
    </source>
</evidence>
<dbReference type="PANTHER" id="PTHR12794">
    <property type="entry name" value="GEMIN2"/>
    <property type="match status" value="1"/>
</dbReference>
<name>A0A2J6RL91_HYAVF</name>
<dbReference type="GO" id="GO:0000387">
    <property type="term" value="P:spliceosomal snRNP assembly"/>
    <property type="evidence" value="ECO:0007669"/>
    <property type="project" value="InterPro"/>
</dbReference>
<comment type="similarity">
    <text evidence="1">Belongs to the gemin-2 family.</text>
</comment>
<dbReference type="Pfam" id="PF04938">
    <property type="entry name" value="SIP1"/>
    <property type="match status" value="1"/>
</dbReference>
<keyword evidence="4" id="KW-1185">Reference proteome</keyword>
<protein>
    <submittedName>
        <fullName evidence="3">Uncharacterized protein</fullName>
    </submittedName>
</protein>
<dbReference type="Proteomes" id="UP000235786">
    <property type="component" value="Unassembled WGS sequence"/>
</dbReference>
<evidence type="ECO:0000256" key="1">
    <source>
        <dbReference type="ARBA" id="ARBA00025758"/>
    </source>
</evidence>
<dbReference type="OrthoDB" id="428895at2759"/>
<dbReference type="AlphaFoldDB" id="A0A2J6RL91"/>
<evidence type="ECO:0000313" key="3">
    <source>
        <dbReference type="EMBL" id="PMD39267.1"/>
    </source>
</evidence>
<feature type="compositionally biased region" description="Acidic residues" evidence="2">
    <location>
        <begin position="44"/>
        <end position="53"/>
    </location>
</feature>
<dbReference type="GO" id="GO:0032797">
    <property type="term" value="C:SMN complex"/>
    <property type="evidence" value="ECO:0007669"/>
    <property type="project" value="TreeGrafter"/>
</dbReference>
<gene>
    <name evidence="3" type="ORF">L207DRAFT_491235</name>
</gene>
<dbReference type="InterPro" id="IPR035426">
    <property type="entry name" value="Gemin2/Brr1"/>
</dbReference>
<sequence length="468" mass="52021">MAGTKRKHGDDSPDTVYTNKLRSRPSGEARIDPTYGQRSAIPGLDDDTIMEGESDDLNYDEEMDALAYLRSVRQEASGIPNLLVAPRTPPASDSRDIYENGDGDFRGYYEDGAYVATSQAVWESSDRAEEEELDQQKRYFNTIIARYQALRAQLRQVPPLEALEALGKDHPTHVGSLSVAVARWWKWKMRWVDPRPAQVASMDKPTVLRLLGLLTGGTLLKRGAEVEVGVSRWVWSLLARLPERGELTSEEIGVVRELGKKAVLVGMGLRENKNWEEGMREVEKDFDEEEHEELPGVVNGNQIELDSEEEGIILEDTEVDAEDSATNLAGDNSFIGPKFVGSEQKAPRVQDEVKAGEISSYTPVHEGGEDCHETRHTSDEEGELASEYNSQDADALATARARILARLGPDQVNASDSEDEESAEIQKAKDKRAAALWNTKATVDMIVTVAGEIYGQRDLLEFRGAWEE</sequence>
<feature type="region of interest" description="Disordered" evidence="2">
    <location>
        <begin position="1"/>
        <end position="53"/>
    </location>
</feature>
<dbReference type="Gene3D" id="1.20.58.1070">
    <property type="match status" value="1"/>
</dbReference>
<feature type="compositionally biased region" description="Basic and acidic residues" evidence="2">
    <location>
        <begin position="366"/>
        <end position="379"/>
    </location>
</feature>
<accession>A0A2J6RL91</accession>
<dbReference type="EMBL" id="KZ613947">
    <property type="protein sequence ID" value="PMD39267.1"/>
    <property type="molecule type" value="Genomic_DNA"/>
</dbReference>
<organism evidence="3 4">
    <name type="scientific">Hyaloscypha variabilis (strain UAMH 11265 / GT02V1 / F)</name>
    <name type="common">Meliniomyces variabilis</name>
    <dbReference type="NCBI Taxonomy" id="1149755"/>
    <lineage>
        <taxon>Eukaryota</taxon>
        <taxon>Fungi</taxon>
        <taxon>Dikarya</taxon>
        <taxon>Ascomycota</taxon>
        <taxon>Pezizomycotina</taxon>
        <taxon>Leotiomycetes</taxon>
        <taxon>Helotiales</taxon>
        <taxon>Hyaloscyphaceae</taxon>
        <taxon>Hyaloscypha</taxon>
        <taxon>Hyaloscypha variabilis</taxon>
    </lineage>
</organism>
<reference evidence="3 4" key="1">
    <citation type="submission" date="2016-04" db="EMBL/GenBank/DDBJ databases">
        <title>A degradative enzymes factory behind the ericoid mycorrhizal symbiosis.</title>
        <authorList>
            <consortium name="DOE Joint Genome Institute"/>
            <person name="Martino E."/>
            <person name="Morin E."/>
            <person name="Grelet G."/>
            <person name="Kuo A."/>
            <person name="Kohler A."/>
            <person name="Daghino S."/>
            <person name="Barry K."/>
            <person name="Choi C."/>
            <person name="Cichocki N."/>
            <person name="Clum A."/>
            <person name="Copeland A."/>
            <person name="Hainaut M."/>
            <person name="Haridas S."/>
            <person name="Labutti K."/>
            <person name="Lindquist E."/>
            <person name="Lipzen A."/>
            <person name="Khouja H.-R."/>
            <person name="Murat C."/>
            <person name="Ohm R."/>
            <person name="Olson A."/>
            <person name="Spatafora J."/>
            <person name="Veneault-Fourrey C."/>
            <person name="Henrissat B."/>
            <person name="Grigoriev I."/>
            <person name="Martin F."/>
            <person name="Perotto S."/>
        </authorList>
    </citation>
    <scope>NUCLEOTIDE SEQUENCE [LARGE SCALE GENOMIC DNA]</scope>
    <source>
        <strain evidence="3 4">F</strain>
    </source>
</reference>
<evidence type="ECO:0000256" key="2">
    <source>
        <dbReference type="SAM" id="MobiDB-lite"/>
    </source>
</evidence>